<reference evidence="2 3" key="1">
    <citation type="submission" date="2018-05" db="EMBL/GenBank/DDBJ databases">
        <title>Genomic Encyclopedia of Type Strains, Phase IV (KMG-IV): sequencing the most valuable type-strain genomes for metagenomic binning, comparative biology and taxonomic classification.</title>
        <authorList>
            <person name="Goeker M."/>
        </authorList>
    </citation>
    <scope>NUCLEOTIDE SEQUENCE [LARGE SCALE GENOMIC DNA]</scope>
    <source>
        <strain evidence="2 3">DSM 18773</strain>
    </source>
</reference>
<evidence type="ECO:0000313" key="2">
    <source>
        <dbReference type="EMBL" id="PWK07426.1"/>
    </source>
</evidence>
<evidence type="ECO:0000313" key="3">
    <source>
        <dbReference type="Proteomes" id="UP000245634"/>
    </source>
</evidence>
<dbReference type="AlphaFoldDB" id="A0A316D4D6"/>
<keyword evidence="1" id="KW-0812">Transmembrane</keyword>
<feature type="transmembrane region" description="Helical" evidence="1">
    <location>
        <begin position="148"/>
        <end position="168"/>
    </location>
</feature>
<name>A0A316D4D6_9BACL</name>
<proteinExistence type="predicted"/>
<dbReference type="RefSeq" id="WP_170119529.1">
    <property type="nucleotide sequence ID" value="NZ_QGGL01000017.1"/>
</dbReference>
<protein>
    <submittedName>
        <fullName evidence="2">Putative iron-regulated membrane protein</fullName>
    </submittedName>
</protein>
<evidence type="ECO:0000256" key="1">
    <source>
        <dbReference type="SAM" id="Phobius"/>
    </source>
</evidence>
<dbReference type="Pfam" id="PF03929">
    <property type="entry name" value="PepSY_TM"/>
    <property type="match status" value="1"/>
</dbReference>
<keyword evidence="1" id="KW-0472">Membrane</keyword>
<feature type="transmembrane region" description="Helical" evidence="1">
    <location>
        <begin position="334"/>
        <end position="356"/>
    </location>
</feature>
<organism evidence="2 3">
    <name type="scientific">Tumebacillus permanentifrigoris</name>
    <dbReference type="NCBI Taxonomy" id="378543"/>
    <lineage>
        <taxon>Bacteria</taxon>
        <taxon>Bacillati</taxon>
        <taxon>Bacillota</taxon>
        <taxon>Bacilli</taxon>
        <taxon>Bacillales</taxon>
        <taxon>Alicyclobacillaceae</taxon>
        <taxon>Tumebacillus</taxon>
    </lineage>
</organism>
<keyword evidence="3" id="KW-1185">Reference proteome</keyword>
<comment type="caution">
    <text evidence="2">The sequence shown here is derived from an EMBL/GenBank/DDBJ whole genome shotgun (WGS) entry which is preliminary data.</text>
</comment>
<sequence>MKKWMLKLHLGLSLVVGVFFVAICLSGSVLVLREDLKQWAHPELYETTAGRVPLELIKTNALQELPGSRITLLETPEAADGRFHVRMTQEADGKTQNRDLYLDPGTGHVLGKTEGGNGAFLDFMIKLHEYLLLGDVFGRQTARYVESAMGVGLALVLITGAIVWWPGLRKFALGFKIIRKKGQLMLQRGLHKSLGIISVPFLLVLALTGASFTLDKDVFGWFGASAREEAPKAALKATPSGKELTLDQLVANVQQAHPNTQLMRISLPKAKDQSVRLFLEEGYSPTRTGNTNVYVDPYAGNLLWKSNPASGLNTYTTWRAGLHFGTWGGTFSKLLYVLIGVLPLFFMVTGLTIWALKAKVRRQSRRKQVATGRSVTT</sequence>
<feature type="transmembrane region" description="Helical" evidence="1">
    <location>
        <begin position="189"/>
        <end position="212"/>
    </location>
</feature>
<dbReference type="EMBL" id="QGGL01000017">
    <property type="protein sequence ID" value="PWK07426.1"/>
    <property type="molecule type" value="Genomic_DNA"/>
</dbReference>
<dbReference type="InterPro" id="IPR005625">
    <property type="entry name" value="PepSY-ass_TM"/>
</dbReference>
<keyword evidence="1" id="KW-1133">Transmembrane helix</keyword>
<dbReference type="Proteomes" id="UP000245634">
    <property type="component" value="Unassembled WGS sequence"/>
</dbReference>
<gene>
    <name evidence="2" type="ORF">C7459_11724</name>
</gene>
<dbReference type="PANTHER" id="PTHR34219">
    <property type="entry name" value="IRON-REGULATED INNER MEMBRANE PROTEIN-RELATED"/>
    <property type="match status" value="1"/>
</dbReference>
<accession>A0A316D4D6</accession>